<proteinExistence type="predicted"/>
<reference evidence="1 2" key="1">
    <citation type="journal article" date="2019" name="Int. J. Syst. Evol. Microbiol.">
        <title>The Global Catalogue of Microorganisms (GCM) 10K type strain sequencing project: providing services to taxonomists for standard genome sequencing and annotation.</title>
        <authorList>
            <consortium name="The Broad Institute Genomics Platform"/>
            <consortium name="The Broad Institute Genome Sequencing Center for Infectious Disease"/>
            <person name="Wu L."/>
            <person name="Ma J."/>
        </authorList>
    </citation>
    <scope>NUCLEOTIDE SEQUENCE [LARGE SCALE GENOMIC DNA]</scope>
    <source>
        <strain evidence="1 2">CGMCC 1.3240</strain>
    </source>
</reference>
<dbReference type="AlphaFoldDB" id="A0ABD5VDP0"/>
<comment type="caution">
    <text evidence="1">The sequence shown here is derived from an EMBL/GenBank/DDBJ whole genome shotgun (WGS) entry which is preliminary data.</text>
</comment>
<dbReference type="EMBL" id="JBHSXQ010000006">
    <property type="protein sequence ID" value="MFC6907034.1"/>
    <property type="molecule type" value="Genomic_DNA"/>
</dbReference>
<dbReference type="Proteomes" id="UP001596312">
    <property type="component" value="Unassembled WGS sequence"/>
</dbReference>
<dbReference type="InterPro" id="IPR058485">
    <property type="entry name" value="DUF8172"/>
</dbReference>
<keyword evidence="2" id="KW-1185">Reference proteome</keyword>
<organism evidence="1 2">
    <name type="scientific">Halalkalicoccus tibetensis</name>
    <dbReference type="NCBI Taxonomy" id="175632"/>
    <lineage>
        <taxon>Archaea</taxon>
        <taxon>Methanobacteriati</taxon>
        <taxon>Methanobacteriota</taxon>
        <taxon>Stenosarchaea group</taxon>
        <taxon>Halobacteria</taxon>
        <taxon>Halobacteriales</taxon>
        <taxon>Halococcaceae</taxon>
        <taxon>Halalkalicoccus</taxon>
    </lineage>
</organism>
<gene>
    <name evidence="1" type="ORF">ACFQGH_17735</name>
</gene>
<protein>
    <submittedName>
        <fullName evidence="1">Uncharacterized protein</fullName>
    </submittedName>
</protein>
<accession>A0ABD5VDP0</accession>
<evidence type="ECO:0000313" key="1">
    <source>
        <dbReference type="EMBL" id="MFC6907034.1"/>
    </source>
</evidence>
<evidence type="ECO:0000313" key="2">
    <source>
        <dbReference type="Proteomes" id="UP001596312"/>
    </source>
</evidence>
<dbReference type="Pfam" id="PF26511">
    <property type="entry name" value="DUF8172"/>
    <property type="match status" value="1"/>
</dbReference>
<sequence>MADAPPVVQLHHPADSRFSLKFITDERTDRIRKARTLTENPDIEVAVREETVDGDRLYLLYTKTRFDAAYQSFETTAEVLEWLNEHFSDTDKQILFIVIDAFDGIISETEDADGTFSTYKKMDLEAIPAILNSVEWRQSVPEVGAELLSQFILTHPMPNTNHRTGLSLLDRYLASYDPGATLPATGEDGQWYDWIKGYIYDSKRLLTLRTNFQLLYWARQYGYEAAERKEGIRIELSSIDLERSDPWDYYADRHLDLTREFIVSTVLEQVGAPQLCERTDDGKRAFADRLRAAR</sequence>
<dbReference type="RefSeq" id="WP_340605611.1">
    <property type="nucleotide sequence ID" value="NZ_JBBMXV010000006.1"/>
</dbReference>
<name>A0ABD5VDP0_9EURY</name>